<name>A0AAV9SBK3_9TELE</name>
<evidence type="ECO:0000313" key="3">
    <source>
        <dbReference type="Proteomes" id="UP001311232"/>
    </source>
</evidence>
<accession>A0AAV9SBK3</accession>
<evidence type="ECO:0000313" key="2">
    <source>
        <dbReference type="EMBL" id="KAK5618666.1"/>
    </source>
</evidence>
<proteinExistence type="predicted"/>
<reference evidence="2 3" key="1">
    <citation type="submission" date="2021-06" db="EMBL/GenBank/DDBJ databases">
        <authorList>
            <person name="Palmer J.M."/>
        </authorList>
    </citation>
    <scope>NUCLEOTIDE SEQUENCE [LARGE SCALE GENOMIC DNA]</scope>
    <source>
        <strain evidence="2 3">MEX-2019</strain>
        <tissue evidence="2">Muscle</tissue>
    </source>
</reference>
<feature type="compositionally biased region" description="Basic residues" evidence="1">
    <location>
        <begin position="128"/>
        <end position="137"/>
    </location>
</feature>
<feature type="compositionally biased region" description="Polar residues" evidence="1">
    <location>
        <begin position="65"/>
        <end position="76"/>
    </location>
</feature>
<feature type="region of interest" description="Disordered" evidence="1">
    <location>
        <begin position="53"/>
        <end position="137"/>
    </location>
</feature>
<sequence length="137" mass="15855">MLQPTMFALRTKHHITTKHTPYYLMFGREARYPSQIPMEYEIMVQKVERLISQEAPSRGLREQDTTYSEVSANNLKSQEKVRQRKRQRGEEDHFHMGDLVLVKNARQEQSKGVENGGRHVGSSTYGKHGGKGCRPRV</sequence>
<gene>
    <name evidence="2" type="ORF">CRENBAI_014324</name>
</gene>
<dbReference type="Proteomes" id="UP001311232">
    <property type="component" value="Unassembled WGS sequence"/>
</dbReference>
<dbReference type="AlphaFoldDB" id="A0AAV9SBK3"/>
<comment type="caution">
    <text evidence="2">The sequence shown here is derived from an EMBL/GenBank/DDBJ whole genome shotgun (WGS) entry which is preliminary data.</text>
</comment>
<evidence type="ECO:0000256" key="1">
    <source>
        <dbReference type="SAM" id="MobiDB-lite"/>
    </source>
</evidence>
<protein>
    <submittedName>
        <fullName evidence="2">Uncharacterized protein</fullName>
    </submittedName>
</protein>
<dbReference type="EMBL" id="JAHHUM010000606">
    <property type="protein sequence ID" value="KAK5618666.1"/>
    <property type="molecule type" value="Genomic_DNA"/>
</dbReference>
<organism evidence="2 3">
    <name type="scientific">Crenichthys baileyi</name>
    <name type="common">White River springfish</name>
    <dbReference type="NCBI Taxonomy" id="28760"/>
    <lineage>
        <taxon>Eukaryota</taxon>
        <taxon>Metazoa</taxon>
        <taxon>Chordata</taxon>
        <taxon>Craniata</taxon>
        <taxon>Vertebrata</taxon>
        <taxon>Euteleostomi</taxon>
        <taxon>Actinopterygii</taxon>
        <taxon>Neopterygii</taxon>
        <taxon>Teleostei</taxon>
        <taxon>Neoteleostei</taxon>
        <taxon>Acanthomorphata</taxon>
        <taxon>Ovalentaria</taxon>
        <taxon>Atherinomorphae</taxon>
        <taxon>Cyprinodontiformes</taxon>
        <taxon>Goodeidae</taxon>
        <taxon>Crenichthys</taxon>
    </lineage>
</organism>
<keyword evidence="3" id="KW-1185">Reference proteome</keyword>